<accession>A0ABS6C5T1</accession>
<keyword evidence="3" id="KW-1185">Reference proteome</keyword>
<evidence type="ECO:0000313" key="3">
    <source>
        <dbReference type="Proteomes" id="UP000740830"/>
    </source>
</evidence>
<dbReference type="Pfam" id="PF07963">
    <property type="entry name" value="N_methyl"/>
    <property type="match status" value="1"/>
</dbReference>
<reference evidence="2 3" key="1">
    <citation type="submission" date="2021-06" db="EMBL/GenBank/DDBJ databases">
        <title>Clostridia strains as spoilage organisms.</title>
        <authorList>
            <person name="Wambui J."/>
            <person name="Stephan R."/>
            <person name="Stevens M.J.A."/>
        </authorList>
    </citation>
    <scope>NUCLEOTIDE SEQUENCE [LARGE SCALE GENOMIC DNA]</scope>
    <source>
        <strain evidence="2 3">CM013</strain>
    </source>
</reference>
<evidence type="ECO:0000313" key="2">
    <source>
        <dbReference type="EMBL" id="MBU3220791.1"/>
    </source>
</evidence>
<dbReference type="EMBL" id="JAHLDG010000021">
    <property type="protein sequence ID" value="MBU3220791.1"/>
    <property type="molecule type" value="Genomic_DNA"/>
</dbReference>
<dbReference type="NCBIfam" id="TIGR02532">
    <property type="entry name" value="IV_pilin_GFxxxE"/>
    <property type="match status" value="1"/>
</dbReference>
<protein>
    <submittedName>
        <fullName evidence="2">Prepilin-type N-terminal cleavage/methylation domain-containing protein</fullName>
    </submittedName>
</protein>
<keyword evidence="1" id="KW-1133">Transmembrane helix</keyword>
<keyword evidence="1" id="KW-0812">Transmembrane</keyword>
<name>A0ABS6C5T1_9CLOT</name>
<dbReference type="Proteomes" id="UP000740830">
    <property type="component" value="Unassembled WGS sequence"/>
</dbReference>
<dbReference type="InterPro" id="IPR012902">
    <property type="entry name" value="N_methyl_site"/>
</dbReference>
<proteinExistence type="predicted"/>
<feature type="transmembrane region" description="Helical" evidence="1">
    <location>
        <begin position="12"/>
        <end position="37"/>
    </location>
</feature>
<sequence length="272" mass="31045">MKDYKAKKAMTLIEVLISLAILSIIMIPIFTMSISAVKINKQAEVKQKAMLLAQQVTERIKAVPEESFYEIDSFFKEDDIKISKEDEVDKIETFLVSGNIEGYKVEGRIEPDSNYKFQESTKSNEIKVDTSIFIESSNNIKVDEDILKGNSKEINLAVDGSIVTIIYEDNNKINKPLKNNSLALYLGKDIKETYTINVSNKTMDPFKVYCYKDKDTKGEYKINNIEGTVAHYDNMIISKDINQGKSRIYKIYIKVSKGKSSYDIATYKVIEK</sequence>
<organism evidence="2 3">
    <name type="scientific">Clostridium algidicarnis</name>
    <dbReference type="NCBI Taxonomy" id="37659"/>
    <lineage>
        <taxon>Bacteria</taxon>
        <taxon>Bacillati</taxon>
        <taxon>Bacillota</taxon>
        <taxon>Clostridia</taxon>
        <taxon>Eubacteriales</taxon>
        <taxon>Clostridiaceae</taxon>
        <taxon>Clostridium</taxon>
    </lineage>
</organism>
<comment type="caution">
    <text evidence="2">The sequence shown here is derived from an EMBL/GenBank/DDBJ whole genome shotgun (WGS) entry which is preliminary data.</text>
</comment>
<keyword evidence="1" id="KW-0472">Membrane</keyword>
<dbReference type="RefSeq" id="WP_216132673.1">
    <property type="nucleotide sequence ID" value="NZ_JAHLDG010000021.1"/>
</dbReference>
<evidence type="ECO:0000256" key="1">
    <source>
        <dbReference type="SAM" id="Phobius"/>
    </source>
</evidence>
<gene>
    <name evidence="2" type="ORF">KPL27_11930</name>
</gene>